<dbReference type="GO" id="GO:0002181">
    <property type="term" value="P:cytoplasmic translation"/>
    <property type="evidence" value="ECO:0007669"/>
    <property type="project" value="TreeGrafter"/>
</dbReference>
<proteinExistence type="inferred from homology"/>
<gene>
    <name evidence="6" type="ORF">RJ640_001228</name>
</gene>
<dbReference type="AlphaFoldDB" id="A0AA88QRM4"/>
<dbReference type="Pfam" id="PF00428">
    <property type="entry name" value="Ribosomal_60s"/>
    <property type="match status" value="1"/>
</dbReference>
<dbReference type="GO" id="GO:0030295">
    <property type="term" value="F:protein kinase activator activity"/>
    <property type="evidence" value="ECO:0007669"/>
    <property type="project" value="TreeGrafter"/>
</dbReference>
<evidence type="ECO:0000256" key="5">
    <source>
        <dbReference type="SAM" id="MobiDB-lite"/>
    </source>
</evidence>
<evidence type="ECO:0000256" key="4">
    <source>
        <dbReference type="ARBA" id="ARBA00023274"/>
    </source>
</evidence>
<accession>A0AA88QRM4</accession>
<comment type="similarity">
    <text evidence="1">Belongs to the eukaryotic ribosomal protein P1/P2 family.</text>
</comment>
<sequence>MEFYTRSNQAVPSLGAVVLGDNTSGSSSSSSKGSPNGEPGKEEDDEEDEKEKEKDELNCLPELDSSSSSSPSPSLTTLGECISKSSLVVILCSSSRTAKKIVALLKAANVAAESYWPSLFAKLAEKRNIEDLITNVDGDSGAAVAAPAADAVAAPAAAAVEEKKVNVRRMET</sequence>
<feature type="region of interest" description="Disordered" evidence="5">
    <location>
        <begin position="14"/>
        <end position="76"/>
    </location>
</feature>
<evidence type="ECO:0000256" key="1">
    <source>
        <dbReference type="ARBA" id="ARBA00005436"/>
    </source>
</evidence>
<evidence type="ECO:0000313" key="6">
    <source>
        <dbReference type="EMBL" id="KAK2975018.1"/>
    </source>
</evidence>
<reference evidence="6" key="1">
    <citation type="submission" date="2022-12" db="EMBL/GenBank/DDBJ databases">
        <title>Draft genome assemblies for two species of Escallonia (Escalloniales).</title>
        <authorList>
            <person name="Chanderbali A."/>
            <person name="Dervinis C."/>
            <person name="Anghel I."/>
            <person name="Soltis D."/>
            <person name="Soltis P."/>
            <person name="Zapata F."/>
        </authorList>
    </citation>
    <scope>NUCLEOTIDE SEQUENCE</scope>
    <source>
        <strain evidence="6">UCBG92.1500</strain>
        <tissue evidence="6">Leaf</tissue>
    </source>
</reference>
<dbReference type="InterPro" id="IPR038716">
    <property type="entry name" value="P1/P2_N_sf"/>
</dbReference>
<organism evidence="6 7">
    <name type="scientific">Escallonia rubra</name>
    <dbReference type="NCBI Taxonomy" id="112253"/>
    <lineage>
        <taxon>Eukaryota</taxon>
        <taxon>Viridiplantae</taxon>
        <taxon>Streptophyta</taxon>
        <taxon>Embryophyta</taxon>
        <taxon>Tracheophyta</taxon>
        <taxon>Spermatophyta</taxon>
        <taxon>Magnoliopsida</taxon>
        <taxon>eudicotyledons</taxon>
        <taxon>Gunneridae</taxon>
        <taxon>Pentapetalae</taxon>
        <taxon>asterids</taxon>
        <taxon>campanulids</taxon>
        <taxon>Escalloniales</taxon>
        <taxon>Escalloniaceae</taxon>
        <taxon>Escallonia</taxon>
    </lineage>
</organism>
<keyword evidence="7" id="KW-1185">Reference proteome</keyword>
<evidence type="ECO:0000313" key="7">
    <source>
        <dbReference type="Proteomes" id="UP001187471"/>
    </source>
</evidence>
<dbReference type="Proteomes" id="UP001187471">
    <property type="component" value="Unassembled WGS sequence"/>
</dbReference>
<dbReference type="EMBL" id="JAVXUO010002252">
    <property type="protein sequence ID" value="KAK2975018.1"/>
    <property type="molecule type" value="Genomic_DNA"/>
</dbReference>
<dbReference type="GO" id="GO:0003735">
    <property type="term" value="F:structural constituent of ribosome"/>
    <property type="evidence" value="ECO:0007669"/>
    <property type="project" value="TreeGrafter"/>
</dbReference>
<dbReference type="PANTHER" id="PTHR45696">
    <property type="entry name" value="60S ACIDIC RIBOSOMAL PROTEIN P1"/>
    <property type="match status" value="1"/>
</dbReference>
<protein>
    <submittedName>
        <fullName evidence="6">Uncharacterized protein</fullName>
    </submittedName>
</protein>
<keyword evidence="3" id="KW-0689">Ribosomal protein</keyword>
<dbReference type="CDD" id="cd05831">
    <property type="entry name" value="Ribosomal_P1"/>
    <property type="match status" value="1"/>
</dbReference>
<name>A0AA88QRM4_9ASTE</name>
<dbReference type="GO" id="GO:0022625">
    <property type="term" value="C:cytosolic large ribosomal subunit"/>
    <property type="evidence" value="ECO:0007669"/>
    <property type="project" value="TreeGrafter"/>
</dbReference>
<comment type="subunit">
    <text evidence="2">P1 and P2 exist as dimers at the large ribosomal subunit.</text>
</comment>
<dbReference type="PANTHER" id="PTHR45696:SF10">
    <property type="entry name" value="LARGE RIBOSOMAL SUBUNIT PROTEIN P1"/>
    <property type="match status" value="1"/>
</dbReference>
<feature type="compositionally biased region" description="Acidic residues" evidence="5">
    <location>
        <begin position="41"/>
        <end position="50"/>
    </location>
</feature>
<evidence type="ECO:0000256" key="2">
    <source>
        <dbReference type="ARBA" id="ARBA00011266"/>
    </source>
</evidence>
<evidence type="ECO:0000256" key="3">
    <source>
        <dbReference type="ARBA" id="ARBA00022980"/>
    </source>
</evidence>
<dbReference type="FunFam" id="1.10.10.1410:FF:000002">
    <property type="entry name" value="60S acidic ribosomal protein P2"/>
    <property type="match status" value="1"/>
</dbReference>
<feature type="compositionally biased region" description="Low complexity" evidence="5">
    <location>
        <begin position="24"/>
        <end position="34"/>
    </location>
</feature>
<dbReference type="Gene3D" id="1.10.10.1410">
    <property type="match status" value="1"/>
</dbReference>
<keyword evidence="4" id="KW-0687">Ribonucleoprotein</keyword>
<comment type="caution">
    <text evidence="6">The sequence shown here is derived from an EMBL/GenBank/DDBJ whole genome shotgun (WGS) entry which is preliminary data.</text>
</comment>
<feature type="compositionally biased region" description="Low complexity" evidence="5">
    <location>
        <begin position="65"/>
        <end position="74"/>
    </location>
</feature>
<dbReference type="GO" id="GO:0043021">
    <property type="term" value="F:ribonucleoprotein complex binding"/>
    <property type="evidence" value="ECO:0007669"/>
    <property type="project" value="TreeGrafter"/>
</dbReference>